<dbReference type="Pfam" id="PF04117">
    <property type="entry name" value="Mpv17_PMP22"/>
    <property type="match status" value="1"/>
</dbReference>
<evidence type="ECO:0000256" key="4">
    <source>
        <dbReference type="ARBA" id="ARBA00022989"/>
    </source>
</evidence>
<dbReference type="EMBL" id="JBGBPQ010000015">
    <property type="protein sequence ID" value="KAL1510255.1"/>
    <property type="molecule type" value="Genomic_DNA"/>
</dbReference>
<evidence type="ECO:0000313" key="8">
    <source>
        <dbReference type="Proteomes" id="UP001515480"/>
    </source>
</evidence>
<evidence type="ECO:0000313" key="7">
    <source>
        <dbReference type="EMBL" id="KAL1510255.1"/>
    </source>
</evidence>
<evidence type="ECO:0000256" key="1">
    <source>
        <dbReference type="ARBA" id="ARBA00004141"/>
    </source>
</evidence>
<keyword evidence="5 6" id="KW-0472">Membrane</keyword>
<dbReference type="Proteomes" id="UP001515480">
    <property type="component" value="Unassembled WGS sequence"/>
</dbReference>
<proteinExistence type="inferred from homology"/>
<dbReference type="GO" id="GO:0016020">
    <property type="term" value="C:membrane"/>
    <property type="evidence" value="ECO:0007669"/>
    <property type="project" value="UniProtKB-SubCell"/>
</dbReference>
<protein>
    <submittedName>
        <fullName evidence="7">Uncharacterized protein</fullName>
    </submittedName>
</protein>
<evidence type="ECO:0000256" key="5">
    <source>
        <dbReference type="ARBA" id="ARBA00023136"/>
    </source>
</evidence>
<evidence type="ECO:0000256" key="3">
    <source>
        <dbReference type="ARBA" id="ARBA00022692"/>
    </source>
</evidence>
<evidence type="ECO:0000256" key="2">
    <source>
        <dbReference type="ARBA" id="ARBA00006824"/>
    </source>
</evidence>
<feature type="transmembrane region" description="Helical" evidence="6">
    <location>
        <begin position="61"/>
        <end position="80"/>
    </location>
</feature>
<comment type="subcellular location">
    <subcellularLocation>
        <location evidence="1">Membrane</location>
        <topology evidence="1">Multi-pass membrane protein</topology>
    </subcellularLocation>
</comment>
<dbReference type="PANTHER" id="PTHR11266">
    <property type="entry name" value="PEROXISOMAL MEMBRANE PROTEIN 2, PXMP2 MPV17"/>
    <property type="match status" value="1"/>
</dbReference>
<name>A0AB34J071_PRYPA</name>
<keyword evidence="4 6" id="KW-1133">Transmembrane helix</keyword>
<comment type="caution">
    <text evidence="7">The sequence shown here is derived from an EMBL/GenBank/DDBJ whole genome shotgun (WGS) entry which is preliminary data.</text>
</comment>
<keyword evidence="3 6" id="KW-0812">Transmembrane</keyword>
<dbReference type="AlphaFoldDB" id="A0AB34J071"/>
<gene>
    <name evidence="7" type="ORF">AB1Y20_006579</name>
</gene>
<comment type="caution">
    <text evidence="6">Lacks conserved residue(s) required for the propagation of feature annotation.</text>
</comment>
<dbReference type="InterPro" id="IPR007248">
    <property type="entry name" value="Mpv17_PMP22"/>
</dbReference>
<evidence type="ECO:0000256" key="6">
    <source>
        <dbReference type="RuleBase" id="RU363053"/>
    </source>
</evidence>
<sequence length="204" mass="22747">MLRQRLCRALAPFDRRALAHDVASASTLGLVGDVACQYFVEGRRMPGRSTDADRALDPRRMMALMLFNGAYVGTFLHFLYKTYPVVVFAAASRLRPSPLKSHLLCENATMHAHACAWVDNVHCGVLYIPVYYFSVGLLQGVSAADSANNLLKEWLSTYTSCSAFWVPYMSANFAFVPANRRVQAMALGNLVWSVVIDYFAHRSL</sequence>
<organism evidence="7 8">
    <name type="scientific">Prymnesium parvum</name>
    <name type="common">Toxic golden alga</name>
    <dbReference type="NCBI Taxonomy" id="97485"/>
    <lineage>
        <taxon>Eukaryota</taxon>
        <taxon>Haptista</taxon>
        <taxon>Haptophyta</taxon>
        <taxon>Prymnesiophyceae</taxon>
        <taxon>Prymnesiales</taxon>
        <taxon>Prymnesiaceae</taxon>
        <taxon>Prymnesium</taxon>
    </lineage>
</organism>
<dbReference type="GO" id="GO:0005737">
    <property type="term" value="C:cytoplasm"/>
    <property type="evidence" value="ECO:0007669"/>
    <property type="project" value="TreeGrafter"/>
</dbReference>
<reference evidence="7 8" key="1">
    <citation type="journal article" date="2024" name="Science">
        <title>Giant polyketide synthase enzymes in the biosynthesis of giant marine polyether toxins.</title>
        <authorList>
            <person name="Fallon T.R."/>
            <person name="Shende V.V."/>
            <person name="Wierzbicki I.H."/>
            <person name="Pendleton A.L."/>
            <person name="Watervoot N.F."/>
            <person name="Auber R.P."/>
            <person name="Gonzalez D.J."/>
            <person name="Wisecaver J.H."/>
            <person name="Moore B.S."/>
        </authorList>
    </citation>
    <scope>NUCLEOTIDE SEQUENCE [LARGE SCALE GENOMIC DNA]</scope>
    <source>
        <strain evidence="7 8">12B1</strain>
    </source>
</reference>
<accession>A0AB34J071</accession>
<keyword evidence="8" id="KW-1185">Reference proteome</keyword>
<comment type="similarity">
    <text evidence="2 6">Belongs to the peroxisomal membrane protein PXMP2/4 family.</text>
</comment>